<dbReference type="RefSeq" id="WP_109368338.1">
    <property type="nucleotide sequence ID" value="NZ_OOFM01000005.1"/>
</dbReference>
<reference evidence="2" key="1">
    <citation type="submission" date="2017-12" db="EMBL/GenBank/DDBJ databases">
        <authorList>
            <person name="Diaz M."/>
        </authorList>
    </citation>
    <scope>NUCLEOTIDE SEQUENCE [LARGE SCALE GENOMIC DNA]</scope>
    <source>
        <strain evidence="2">FI11154</strain>
    </source>
</reference>
<name>A0A2P9HK82_9HYPH</name>
<evidence type="ECO:0000313" key="1">
    <source>
        <dbReference type="EMBL" id="SPL64492.1"/>
    </source>
</evidence>
<evidence type="ECO:0000313" key="2">
    <source>
        <dbReference type="Proteomes" id="UP000246073"/>
    </source>
</evidence>
<dbReference type="EMBL" id="OOFM01000005">
    <property type="protein sequence ID" value="SPL64492.1"/>
    <property type="molecule type" value="Genomic_DNA"/>
</dbReference>
<accession>A0A2P9HK82</accession>
<sequence length="355" mass="39214">MRVDDIPAVRDLFRQVFRPEATSNDESFDRYFQQVFFENPYYDADLCSIVHEDSKGEIDSTLCVLPIPYHVDGKIVMGRLLCAYMMRPGSSPRGAAELTLTLRSRPNDFSFSDSAAPVSTRHFSAVGGITLDTHGLAWTRIFRAASYVAQFVAERRAALRGWPAAKVGQLLDPLVPLPKLRNSTNGKLAVQDIEQSDAIGLIRHFLPTYDAYPAWTEQDLHWVLNLARDNRAAGALRSCSVSGTSGEPVGFFCYYARPNGIAEVLSILAPKNREQAVVEVMLSHLQEAGHIAAQGRADPHFLGALSQQSVMFFRLKANVCVVTANPDVLNALDHNDIFVGGLAGESWSRLVTDFQ</sequence>
<protein>
    <submittedName>
        <fullName evidence="1">Uncharacterized protein</fullName>
    </submittedName>
</protein>
<organism evidence="1 2">
    <name type="scientific">Ochrobactrum soli</name>
    <dbReference type="NCBI Taxonomy" id="2448455"/>
    <lineage>
        <taxon>Bacteria</taxon>
        <taxon>Pseudomonadati</taxon>
        <taxon>Pseudomonadota</taxon>
        <taxon>Alphaproteobacteria</taxon>
        <taxon>Hyphomicrobiales</taxon>
        <taxon>Brucellaceae</taxon>
        <taxon>Brucella/Ochrobactrum group</taxon>
        <taxon>Ochrobactrum</taxon>
    </lineage>
</organism>
<dbReference type="Proteomes" id="UP000246073">
    <property type="component" value="Unassembled WGS sequence"/>
</dbReference>
<gene>
    <name evidence="1" type="ORF">OHAE_359</name>
</gene>
<dbReference type="AlphaFoldDB" id="A0A2P9HK82"/>
<proteinExistence type="predicted"/>